<keyword evidence="3" id="KW-1185">Reference proteome</keyword>
<proteinExistence type="predicted"/>
<dbReference type="Proteomes" id="UP000283509">
    <property type="component" value="Unassembled WGS sequence"/>
</dbReference>
<evidence type="ECO:0000313" key="2">
    <source>
        <dbReference type="EMBL" id="ROT68345.1"/>
    </source>
</evidence>
<evidence type="ECO:0000313" key="3">
    <source>
        <dbReference type="Proteomes" id="UP000283509"/>
    </source>
</evidence>
<feature type="region of interest" description="Disordered" evidence="1">
    <location>
        <begin position="1"/>
        <end position="133"/>
    </location>
</feature>
<accession>A0A3R7M0I4</accession>
<organism evidence="2 3">
    <name type="scientific">Penaeus vannamei</name>
    <name type="common">Whiteleg shrimp</name>
    <name type="synonym">Litopenaeus vannamei</name>
    <dbReference type="NCBI Taxonomy" id="6689"/>
    <lineage>
        <taxon>Eukaryota</taxon>
        <taxon>Metazoa</taxon>
        <taxon>Ecdysozoa</taxon>
        <taxon>Arthropoda</taxon>
        <taxon>Crustacea</taxon>
        <taxon>Multicrustacea</taxon>
        <taxon>Malacostraca</taxon>
        <taxon>Eumalacostraca</taxon>
        <taxon>Eucarida</taxon>
        <taxon>Decapoda</taxon>
        <taxon>Dendrobranchiata</taxon>
        <taxon>Penaeoidea</taxon>
        <taxon>Penaeidae</taxon>
        <taxon>Penaeus</taxon>
    </lineage>
</organism>
<dbReference type="EMBL" id="QCYY01002685">
    <property type="protein sequence ID" value="ROT68345.1"/>
    <property type="molecule type" value="Genomic_DNA"/>
</dbReference>
<name>A0A3R7M0I4_PENVA</name>
<sequence length="215" mass="24258">MKRNATEETMMTSFKNYSSVWNDSEEEDSGHGKDKRSRNKAESKGFIDSDGGTTADEEEGEGHDTGDVRKEQQAQLRLLESMQGTNKTKTNLRSQASSGHNSDVQPIIRFDPTRMKPQPKAQPKQPYVPEDKPILTDDSKYVKVSKDLDFTQKSSGFSLLAQFGELKDEEKTMEIQKTEPAVIPQHVEAKPHVEHPKGVKQYNFFITSSDKHIKG</sequence>
<feature type="compositionally biased region" description="Polar residues" evidence="1">
    <location>
        <begin position="7"/>
        <end position="22"/>
    </location>
</feature>
<comment type="caution">
    <text evidence="2">The sequence shown here is derived from an EMBL/GenBank/DDBJ whole genome shotgun (WGS) entry which is preliminary data.</text>
</comment>
<feature type="compositionally biased region" description="Polar residues" evidence="1">
    <location>
        <begin position="82"/>
        <end position="104"/>
    </location>
</feature>
<evidence type="ECO:0000256" key="1">
    <source>
        <dbReference type="SAM" id="MobiDB-lite"/>
    </source>
</evidence>
<reference evidence="2 3" key="1">
    <citation type="submission" date="2018-04" db="EMBL/GenBank/DDBJ databases">
        <authorList>
            <person name="Zhang X."/>
            <person name="Yuan J."/>
            <person name="Li F."/>
            <person name="Xiang J."/>
        </authorList>
    </citation>
    <scope>NUCLEOTIDE SEQUENCE [LARGE SCALE GENOMIC DNA]</scope>
    <source>
        <tissue evidence="2">Muscle</tissue>
    </source>
</reference>
<reference evidence="2 3" key="2">
    <citation type="submission" date="2019-01" db="EMBL/GenBank/DDBJ databases">
        <title>The decoding of complex shrimp genome reveals the adaptation for benthos swimmer, frequently molting mechanism and breeding impact on genome.</title>
        <authorList>
            <person name="Sun Y."/>
            <person name="Gao Y."/>
            <person name="Yu Y."/>
        </authorList>
    </citation>
    <scope>NUCLEOTIDE SEQUENCE [LARGE SCALE GENOMIC DNA]</scope>
    <source>
        <tissue evidence="2">Muscle</tissue>
    </source>
</reference>
<feature type="compositionally biased region" description="Low complexity" evidence="1">
    <location>
        <begin position="116"/>
        <end position="125"/>
    </location>
</feature>
<dbReference type="OrthoDB" id="21643at2759"/>
<dbReference type="AlphaFoldDB" id="A0A3R7M0I4"/>
<protein>
    <submittedName>
        <fullName evidence="2">Uncharacterized protein</fullName>
    </submittedName>
</protein>
<gene>
    <name evidence="2" type="ORF">C7M84_013519</name>
</gene>
<feature type="compositionally biased region" description="Basic and acidic residues" evidence="1">
    <location>
        <begin position="62"/>
        <end position="72"/>
    </location>
</feature>